<evidence type="ECO:0000259" key="10">
    <source>
        <dbReference type="PROSITE" id="PS50885"/>
    </source>
</evidence>
<reference evidence="11" key="1">
    <citation type="submission" date="2020-09" db="EMBL/GenBank/DDBJ databases">
        <title>A novel bacterium of genus Paenibacillus, isolated from South China Sea.</title>
        <authorList>
            <person name="Huang H."/>
            <person name="Mo K."/>
            <person name="Hu Y."/>
        </authorList>
    </citation>
    <scope>NUCLEOTIDE SEQUENCE</scope>
    <source>
        <strain evidence="11">IB182363</strain>
    </source>
</reference>
<evidence type="ECO:0000256" key="7">
    <source>
        <dbReference type="ARBA" id="ARBA00022777"/>
    </source>
</evidence>
<evidence type="ECO:0000256" key="5">
    <source>
        <dbReference type="ARBA" id="ARBA00022553"/>
    </source>
</evidence>
<evidence type="ECO:0000256" key="4">
    <source>
        <dbReference type="ARBA" id="ARBA00022475"/>
    </source>
</evidence>
<evidence type="ECO:0000256" key="9">
    <source>
        <dbReference type="ARBA" id="ARBA00023136"/>
    </source>
</evidence>
<dbReference type="CDD" id="cd06225">
    <property type="entry name" value="HAMP"/>
    <property type="match status" value="1"/>
</dbReference>
<comment type="subcellular location">
    <subcellularLocation>
        <location evidence="2">Cell membrane</location>
    </subcellularLocation>
</comment>
<dbReference type="SUPFAM" id="SSF47384">
    <property type="entry name" value="Homodimeric domain of signal transducing histidine kinase"/>
    <property type="match status" value="1"/>
</dbReference>
<protein>
    <recommendedName>
        <fullName evidence="3">histidine kinase</fullName>
        <ecNumber evidence="3">2.7.13.3</ecNumber>
    </recommendedName>
</protein>
<evidence type="ECO:0000256" key="8">
    <source>
        <dbReference type="ARBA" id="ARBA00023012"/>
    </source>
</evidence>
<dbReference type="SMART" id="SM00388">
    <property type="entry name" value="HisKA"/>
    <property type="match status" value="1"/>
</dbReference>
<dbReference type="EMBL" id="JACXJA010000032">
    <property type="protein sequence ID" value="MBD2864733.1"/>
    <property type="molecule type" value="Genomic_DNA"/>
</dbReference>
<comment type="caution">
    <text evidence="11">The sequence shown here is derived from an EMBL/GenBank/DDBJ whole genome shotgun (WGS) entry which is preliminary data.</text>
</comment>
<evidence type="ECO:0000256" key="1">
    <source>
        <dbReference type="ARBA" id="ARBA00000085"/>
    </source>
</evidence>
<keyword evidence="6" id="KW-0808">Transferase</keyword>
<dbReference type="Pfam" id="PF00512">
    <property type="entry name" value="HisKA"/>
    <property type="match status" value="1"/>
</dbReference>
<keyword evidence="12" id="KW-1185">Reference proteome</keyword>
<proteinExistence type="predicted"/>
<gene>
    <name evidence="11" type="ORF">IDH45_22380</name>
</gene>
<dbReference type="FunFam" id="1.10.287.130:FF:000001">
    <property type="entry name" value="Two-component sensor histidine kinase"/>
    <property type="match status" value="1"/>
</dbReference>
<keyword evidence="4" id="KW-1003">Cell membrane</keyword>
<keyword evidence="5" id="KW-0597">Phosphoprotein</keyword>
<evidence type="ECO:0000256" key="2">
    <source>
        <dbReference type="ARBA" id="ARBA00004236"/>
    </source>
</evidence>
<accession>A0A927CB09</accession>
<keyword evidence="8" id="KW-0902">Two-component regulatory system</keyword>
<comment type="catalytic activity">
    <reaction evidence="1">
        <text>ATP + protein L-histidine = ADP + protein N-phospho-L-histidine.</text>
        <dbReference type="EC" id="2.7.13.3"/>
    </reaction>
</comment>
<sequence length="160" mass="17643">MAARQITAGDWEAKLPRSAITEIAEVRDGFERMVSGLRQAFQKQTELEEGRRFVIAAVAHDLRTPLFALRGYLEGLEQGVAQSPEKTAKYVAVCKEKSAQLDRLVEDLFTFTRLEPLTAACSAATCTYWSVPSTTCLVMPSGTPPSLAKSSCKVTRRMAR</sequence>
<dbReference type="GO" id="GO:0000155">
    <property type="term" value="F:phosphorelay sensor kinase activity"/>
    <property type="evidence" value="ECO:0007669"/>
    <property type="project" value="InterPro"/>
</dbReference>
<dbReference type="Proteomes" id="UP000639396">
    <property type="component" value="Unassembled WGS sequence"/>
</dbReference>
<dbReference type="Gene3D" id="1.10.287.130">
    <property type="match status" value="1"/>
</dbReference>
<dbReference type="GO" id="GO:0005886">
    <property type="term" value="C:plasma membrane"/>
    <property type="evidence" value="ECO:0007669"/>
    <property type="project" value="UniProtKB-SubCell"/>
</dbReference>
<keyword evidence="7" id="KW-0418">Kinase</keyword>
<feature type="domain" description="HAMP" evidence="10">
    <location>
        <begin position="2"/>
        <end position="42"/>
    </location>
</feature>
<dbReference type="EC" id="2.7.13.3" evidence="3"/>
<dbReference type="GO" id="GO:0004721">
    <property type="term" value="F:phosphoprotein phosphatase activity"/>
    <property type="evidence" value="ECO:0007669"/>
    <property type="project" value="TreeGrafter"/>
</dbReference>
<dbReference type="AlphaFoldDB" id="A0A927CB09"/>
<dbReference type="PROSITE" id="PS50885">
    <property type="entry name" value="HAMP"/>
    <property type="match status" value="1"/>
</dbReference>
<dbReference type="InterPro" id="IPR036097">
    <property type="entry name" value="HisK_dim/P_sf"/>
</dbReference>
<dbReference type="GO" id="GO:0016036">
    <property type="term" value="P:cellular response to phosphate starvation"/>
    <property type="evidence" value="ECO:0007669"/>
    <property type="project" value="TreeGrafter"/>
</dbReference>
<dbReference type="PANTHER" id="PTHR45453:SF1">
    <property type="entry name" value="PHOSPHATE REGULON SENSOR PROTEIN PHOR"/>
    <property type="match status" value="1"/>
</dbReference>
<organism evidence="11 12">
    <name type="scientific">Paenibacillus oceani</name>
    <dbReference type="NCBI Taxonomy" id="2772510"/>
    <lineage>
        <taxon>Bacteria</taxon>
        <taxon>Bacillati</taxon>
        <taxon>Bacillota</taxon>
        <taxon>Bacilli</taxon>
        <taxon>Bacillales</taxon>
        <taxon>Paenibacillaceae</taxon>
        <taxon>Paenibacillus</taxon>
    </lineage>
</organism>
<name>A0A927CB09_9BACL</name>
<dbReference type="InterPro" id="IPR050351">
    <property type="entry name" value="BphY/WalK/GraS-like"/>
</dbReference>
<evidence type="ECO:0000256" key="6">
    <source>
        <dbReference type="ARBA" id="ARBA00022679"/>
    </source>
</evidence>
<keyword evidence="9" id="KW-0472">Membrane</keyword>
<dbReference type="InterPro" id="IPR003661">
    <property type="entry name" value="HisK_dim/P_dom"/>
</dbReference>
<evidence type="ECO:0000313" key="11">
    <source>
        <dbReference type="EMBL" id="MBD2864733.1"/>
    </source>
</evidence>
<dbReference type="PANTHER" id="PTHR45453">
    <property type="entry name" value="PHOSPHATE REGULON SENSOR PROTEIN PHOR"/>
    <property type="match status" value="1"/>
</dbReference>
<evidence type="ECO:0000313" key="12">
    <source>
        <dbReference type="Proteomes" id="UP000639396"/>
    </source>
</evidence>
<dbReference type="CDD" id="cd00082">
    <property type="entry name" value="HisKA"/>
    <property type="match status" value="1"/>
</dbReference>
<evidence type="ECO:0000256" key="3">
    <source>
        <dbReference type="ARBA" id="ARBA00012438"/>
    </source>
</evidence>
<dbReference type="InterPro" id="IPR003660">
    <property type="entry name" value="HAMP_dom"/>
</dbReference>